<evidence type="ECO:0000313" key="3">
    <source>
        <dbReference type="Proteomes" id="UP000045541"/>
    </source>
</evidence>
<keyword evidence="1" id="KW-0378">Hydrolase</keyword>
<dbReference type="Gene3D" id="1.10.150.240">
    <property type="entry name" value="Putative phosphatase, domain 2"/>
    <property type="match status" value="1"/>
</dbReference>
<name>A0A098ZPP5_STREE</name>
<evidence type="ECO:0000313" key="1">
    <source>
        <dbReference type="EMBL" id="CKJ09022.1"/>
    </source>
</evidence>
<dbReference type="EMBL" id="CMWB01000012">
    <property type="protein sequence ID" value="CKJ09022.1"/>
    <property type="molecule type" value="Genomic_DNA"/>
</dbReference>
<dbReference type="NCBIfam" id="TIGR01549">
    <property type="entry name" value="HAD-SF-IA-v1"/>
    <property type="match status" value="1"/>
</dbReference>
<dbReference type="GO" id="GO:0006281">
    <property type="term" value="P:DNA repair"/>
    <property type="evidence" value="ECO:0007669"/>
    <property type="project" value="TreeGrafter"/>
</dbReference>
<protein>
    <submittedName>
        <fullName evidence="2">HAD family hydrolase</fullName>
    </submittedName>
    <submittedName>
        <fullName evidence="1">Putative haloacid dehalogenase-like hydrolase</fullName>
    </submittedName>
</protein>
<dbReference type="InterPro" id="IPR041492">
    <property type="entry name" value="HAD_2"/>
</dbReference>
<dbReference type="Pfam" id="PF13419">
    <property type="entry name" value="HAD_2"/>
    <property type="match status" value="1"/>
</dbReference>
<dbReference type="Gene3D" id="3.40.50.1000">
    <property type="entry name" value="HAD superfamily/HAD-like"/>
    <property type="match status" value="1"/>
</dbReference>
<reference evidence="1 3" key="1">
    <citation type="submission" date="2015-03" db="EMBL/GenBank/DDBJ databases">
        <authorList>
            <consortium name="Pathogen Informatics"/>
            <person name="Murphy D."/>
        </authorList>
    </citation>
    <scope>NUCLEOTIDE SEQUENCE [LARGE SCALE GENOMIC DNA]</scope>
    <source>
        <strain evidence="1 3">0310</strain>
    </source>
</reference>
<dbReference type="Proteomes" id="UP000045541">
    <property type="component" value="Unassembled WGS sequence"/>
</dbReference>
<dbReference type="CDD" id="cd07523">
    <property type="entry name" value="HAD_YsbA-like"/>
    <property type="match status" value="1"/>
</dbReference>
<evidence type="ECO:0000313" key="4">
    <source>
        <dbReference type="Proteomes" id="UP000315060"/>
    </source>
</evidence>
<dbReference type="SFLD" id="SFLDS00003">
    <property type="entry name" value="Haloacid_Dehalogenase"/>
    <property type="match status" value="1"/>
</dbReference>
<dbReference type="SUPFAM" id="SSF56784">
    <property type="entry name" value="HAD-like"/>
    <property type="match status" value="1"/>
</dbReference>
<dbReference type="InterPro" id="IPR023198">
    <property type="entry name" value="PGP-like_dom2"/>
</dbReference>
<organism evidence="1 3">
    <name type="scientific">Streptococcus pneumoniae</name>
    <dbReference type="NCBI Taxonomy" id="1313"/>
    <lineage>
        <taxon>Bacteria</taxon>
        <taxon>Bacillati</taxon>
        <taxon>Bacillota</taxon>
        <taxon>Bacilli</taxon>
        <taxon>Lactobacillales</taxon>
        <taxon>Streptococcaceae</taxon>
        <taxon>Streptococcus</taxon>
    </lineage>
</organism>
<dbReference type="PANTHER" id="PTHR43434:SF25">
    <property type="entry name" value="PHOSPHOGLYCOLATE PHOSPHATASE"/>
    <property type="match status" value="1"/>
</dbReference>
<dbReference type="EMBL" id="VMYC01000057">
    <property type="protein sequence ID" value="TVX71090.1"/>
    <property type="molecule type" value="Genomic_DNA"/>
</dbReference>
<proteinExistence type="predicted"/>
<dbReference type="AlphaFoldDB" id="A0A098ZPP5"/>
<dbReference type="InterPro" id="IPR006439">
    <property type="entry name" value="HAD-SF_hydro_IA"/>
</dbReference>
<dbReference type="InterPro" id="IPR050155">
    <property type="entry name" value="HAD-like_hydrolase_sf"/>
</dbReference>
<dbReference type="InterPro" id="IPR023214">
    <property type="entry name" value="HAD_sf"/>
</dbReference>
<dbReference type="Proteomes" id="UP000315060">
    <property type="component" value="Unassembled WGS sequence"/>
</dbReference>
<dbReference type="SFLD" id="SFLDG01135">
    <property type="entry name" value="C1.5.6:_HAD__Beta-PGM__Phospha"/>
    <property type="match status" value="1"/>
</dbReference>
<dbReference type="RefSeq" id="WP_016399041.1">
    <property type="nucleotide sequence ID" value="NZ_CMVG01000028.1"/>
</dbReference>
<comment type="caution">
    <text evidence="1">The sequence shown here is derived from an EMBL/GenBank/DDBJ whole genome shotgun (WGS) entry which is preliminary data.</text>
</comment>
<dbReference type="PANTHER" id="PTHR43434">
    <property type="entry name" value="PHOSPHOGLYCOLATE PHOSPHATASE"/>
    <property type="match status" value="1"/>
</dbReference>
<evidence type="ECO:0000313" key="2">
    <source>
        <dbReference type="EMBL" id="TVX71090.1"/>
    </source>
</evidence>
<reference evidence="2 4" key="2">
    <citation type="submission" date="2019-07" db="EMBL/GenBank/DDBJ databases">
        <authorList>
            <person name="Mohale T."/>
        </authorList>
    </citation>
    <scope>NUCLEOTIDE SEQUENCE [LARGE SCALE GENOMIC DNA]</scope>
    <source>
        <strain evidence="2 4">NTPn 59</strain>
    </source>
</reference>
<dbReference type="GO" id="GO:0005829">
    <property type="term" value="C:cytosol"/>
    <property type="evidence" value="ECO:0007669"/>
    <property type="project" value="TreeGrafter"/>
</dbReference>
<gene>
    <name evidence="2" type="ORF">AZJ28_03705</name>
    <name evidence="1" type="ORF">ERS096071_00910</name>
</gene>
<dbReference type="FunFam" id="1.10.150.240:FF:000021">
    <property type="entry name" value="Hydrolase, haloacid dehalogenase-like family"/>
    <property type="match status" value="1"/>
</dbReference>
<dbReference type="InterPro" id="IPR036412">
    <property type="entry name" value="HAD-like_sf"/>
</dbReference>
<dbReference type="SFLD" id="SFLDG01129">
    <property type="entry name" value="C1.5:_HAD__Beta-PGM__Phosphata"/>
    <property type="match status" value="1"/>
</dbReference>
<sequence>MQKTAFIWDLDGTLLDSYEAILSGIEETFAQFSIPYDKEKVREFIFKYSVQDLLVRVAEDRNLDVEVLNQVRAQSMAEKNAQVVLMPGAREVLAWADESGIQQFIYTHKGNNAFTILKDLGVESYFTEILTSQSGFVRKPSPEAATYLLNKYQLNSDNTYYIGDRTLDVEFAQNSGIQSINFLESTYEGKHRIQALADISRIFEAERQKDCVSFVTET</sequence>
<dbReference type="GO" id="GO:0008967">
    <property type="term" value="F:phosphoglycolate phosphatase activity"/>
    <property type="evidence" value="ECO:0007669"/>
    <property type="project" value="TreeGrafter"/>
</dbReference>
<accession>A0A098ZPP5</accession>